<keyword evidence="2" id="KW-1185">Reference proteome</keyword>
<organism evidence="1 2">
    <name type="scientific">Algoriphagus confluentis</name>
    <dbReference type="NCBI Taxonomy" id="1697556"/>
    <lineage>
        <taxon>Bacteria</taxon>
        <taxon>Pseudomonadati</taxon>
        <taxon>Bacteroidota</taxon>
        <taxon>Cytophagia</taxon>
        <taxon>Cytophagales</taxon>
        <taxon>Cyclobacteriaceae</taxon>
        <taxon>Algoriphagus</taxon>
    </lineage>
</organism>
<proteinExistence type="predicted"/>
<reference evidence="1 2" key="1">
    <citation type="submission" date="2023-08" db="EMBL/GenBank/DDBJ databases">
        <title>Draft genome sequence of Algoriphagus confluentis.</title>
        <authorList>
            <person name="Takatani N."/>
            <person name="Hosokawa M."/>
            <person name="Sawabe T."/>
        </authorList>
    </citation>
    <scope>NUCLEOTIDE SEQUENCE [LARGE SCALE GENOMIC DNA]</scope>
    <source>
        <strain evidence="1 2">NBRC 111222</strain>
    </source>
</reference>
<dbReference type="Proteomes" id="UP001338309">
    <property type="component" value="Unassembled WGS sequence"/>
</dbReference>
<sequence length="64" mass="7413">MVLFLDEKMIPADDYSKEPKKFYEAFEIALHNTGLEVIKLPYHVYDNTGNYLANGDDSNILQME</sequence>
<accession>A0ABQ6PR83</accession>
<protein>
    <submittedName>
        <fullName evidence="1">Uncharacterized protein</fullName>
    </submittedName>
</protein>
<name>A0ABQ6PR83_9BACT</name>
<dbReference type="EMBL" id="BTPD01000010">
    <property type="protein sequence ID" value="GMQ30470.1"/>
    <property type="molecule type" value="Genomic_DNA"/>
</dbReference>
<gene>
    <name evidence="1" type="ORF">Aconfl_31130</name>
</gene>
<comment type="caution">
    <text evidence="1">The sequence shown here is derived from an EMBL/GenBank/DDBJ whole genome shotgun (WGS) entry which is preliminary data.</text>
</comment>
<dbReference type="RefSeq" id="WP_338225173.1">
    <property type="nucleotide sequence ID" value="NZ_BTPD01000010.1"/>
</dbReference>
<evidence type="ECO:0000313" key="1">
    <source>
        <dbReference type="EMBL" id="GMQ30470.1"/>
    </source>
</evidence>
<evidence type="ECO:0000313" key="2">
    <source>
        <dbReference type="Proteomes" id="UP001338309"/>
    </source>
</evidence>